<proteinExistence type="predicted"/>
<name>A0A4Y7PDS2_9AGAM</name>
<keyword evidence="3" id="KW-1185">Reference proteome</keyword>
<dbReference type="EMBL" id="ML170597">
    <property type="protein sequence ID" value="TDL13474.1"/>
    <property type="molecule type" value="Genomic_DNA"/>
</dbReference>
<feature type="region of interest" description="Disordered" evidence="1">
    <location>
        <begin position="282"/>
        <end position="312"/>
    </location>
</feature>
<dbReference type="AlphaFoldDB" id="A0A4Y7PDS2"/>
<gene>
    <name evidence="2" type="ORF">BD410DRAFT_810510</name>
</gene>
<evidence type="ECO:0000313" key="2">
    <source>
        <dbReference type="EMBL" id="TDL13474.1"/>
    </source>
</evidence>
<dbReference type="VEuPathDB" id="FungiDB:BD410DRAFT_810510"/>
<accession>A0A4Y7PDS2</accession>
<organism evidence="2 3">
    <name type="scientific">Rickenella mellea</name>
    <dbReference type="NCBI Taxonomy" id="50990"/>
    <lineage>
        <taxon>Eukaryota</taxon>
        <taxon>Fungi</taxon>
        <taxon>Dikarya</taxon>
        <taxon>Basidiomycota</taxon>
        <taxon>Agaricomycotina</taxon>
        <taxon>Agaricomycetes</taxon>
        <taxon>Hymenochaetales</taxon>
        <taxon>Rickenellaceae</taxon>
        <taxon>Rickenella</taxon>
    </lineage>
</organism>
<feature type="compositionally biased region" description="Basic residues" evidence="1">
    <location>
        <begin position="222"/>
        <end position="232"/>
    </location>
</feature>
<protein>
    <submittedName>
        <fullName evidence="2">Uncharacterized protein</fullName>
    </submittedName>
</protein>
<evidence type="ECO:0000313" key="3">
    <source>
        <dbReference type="Proteomes" id="UP000294933"/>
    </source>
</evidence>
<dbReference type="STRING" id="50990.A0A4Y7PDS2"/>
<feature type="region of interest" description="Disordered" evidence="1">
    <location>
        <begin position="200"/>
        <end position="264"/>
    </location>
</feature>
<evidence type="ECO:0000256" key="1">
    <source>
        <dbReference type="SAM" id="MobiDB-lite"/>
    </source>
</evidence>
<sequence>MHGTLSEQKHDLPLQSRLGHMSVKHSINWRYPGEHTPEVFWDLEGKVFPFRSCYDAAIALIAASSLSASNHHPNLAVSPPPTKSPKRAPPHKSPAVQRVPQPASDPVAKTTDWASKQRHPHDRPTAHTKSARPGPDKQTNNAQTTDERQTNVRRVNKRQQTDDHKSGGRRRVQFSSSSSSLALLAGGIRRRDRIDHGVVAVHGKQPLTPQHTKPPVYDAHPRPPHHLTAHSRRALDHTSTQPPAPPAEPLAREERMASSAYPPTPTTLALARRAQIYANQPATPATHRSLEEHTRKHEEHTNTYARSPQPVNMMYGMYGTQHTRDDRMPRAMDNSHGGFEVPKLSTMYIIFVVLVVQI</sequence>
<reference evidence="2 3" key="1">
    <citation type="submission" date="2018-06" db="EMBL/GenBank/DDBJ databases">
        <title>A transcriptomic atlas of mushroom development highlights an independent origin of complex multicellularity.</title>
        <authorList>
            <consortium name="DOE Joint Genome Institute"/>
            <person name="Krizsan K."/>
            <person name="Almasi E."/>
            <person name="Merenyi Z."/>
            <person name="Sahu N."/>
            <person name="Viragh M."/>
            <person name="Koszo T."/>
            <person name="Mondo S."/>
            <person name="Kiss B."/>
            <person name="Balint B."/>
            <person name="Kues U."/>
            <person name="Barry K."/>
            <person name="Hegedus J.C."/>
            <person name="Henrissat B."/>
            <person name="Johnson J."/>
            <person name="Lipzen A."/>
            <person name="Ohm R."/>
            <person name="Nagy I."/>
            <person name="Pangilinan J."/>
            <person name="Yan J."/>
            <person name="Xiong Y."/>
            <person name="Grigoriev I.V."/>
            <person name="Hibbett D.S."/>
            <person name="Nagy L.G."/>
        </authorList>
    </citation>
    <scope>NUCLEOTIDE SEQUENCE [LARGE SCALE GENOMIC DNA]</scope>
    <source>
        <strain evidence="2 3">SZMC22713</strain>
    </source>
</reference>
<feature type="region of interest" description="Disordered" evidence="1">
    <location>
        <begin position="70"/>
        <end position="179"/>
    </location>
</feature>
<dbReference type="Proteomes" id="UP000294933">
    <property type="component" value="Unassembled WGS sequence"/>
</dbReference>
<feature type="compositionally biased region" description="Basic and acidic residues" evidence="1">
    <location>
        <begin position="288"/>
        <end position="301"/>
    </location>
</feature>